<evidence type="ECO:0000256" key="8">
    <source>
        <dbReference type="ARBA" id="ARBA00023136"/>
    </source>
</evidence>
<evidence type="ECO:0000313" key="15">
    <source>
        <dbReference type="Ensembl" id="ENSAZOP00000008552.1"/>
    </source>
</evidence>
<evidence type="ECO:0000256" key="11">
    <source>
        <dbReference type="PROSITE-ProRule" id="PRU00196"/>
    </source>
</evidence>
<keyword evidence="9 11" id="KW-1015">Disulfide bond</keyword>
<keyword evidence="16" id="KW-1185">Reference proteome</keyword>
<evidence type="ECO:0000256" key="1">
    <source>
        <dbReference type="ARBA" id="ARBA00004167"/>
    </source>
</evidence>
<feature type="domain" description="SRCR" evidence="14">
    <location>
        <begin position="142"/>
        <end position="200"/>
    </location>
</feature>
<dbReference type="AlphaFoldDB" id="A0A8B9UKH6"/>
<dbReference type="PROSITE" id="PS50287">
    <property type="entry name" value="SRCR_2"/>
    <property type="match status" value="3"/>
</dbReference>
<evidence type="ECO:0000256" key="13">
    <source>
        <dbReference type="SAM" id="Phobius"/>
    </source>
</evidence>
<sequence>WTSRPPRWCGLRGPVAGGEQRPSPRHGRALAGAAEPLRLLDGESRCDGRLEVATSPGAWARVAAGPGDDRAASVACRQLGCGVPEKVYAVPAASSGPVELQELRCAGSEELLAQCNGHGCPASAQRVPPAPCWPSRAGSRRLRLAGGPGRCAGRGEVYSEGTWGTVCQDAWDLPDADVVCRQLGCGRALEAPGSERFGPGVGTPGTAWLPPGRRTVIPELGGEQAPLPVGCALPHLSQWCLDPPSPVVAGLLRLAGGSSSCSGHLEVLREGTWGRVCANDTSPATAAVVCRQLGCGSGGRLAAVPAQGSVPAWLGWVRCQEGAPSLWRCPSAPWHLQSLTAVSGSVPVPTVLCVLLGTLLGLALAALAVQAHRARLQRRGGHCLGGSPGAPFGVSMGCGEQWSCHCSVYFLTDPVKATDVGAEAVYEELDYSLMPEYQEVPSHTGGSTVVPRAWGCPHPWPNTQQPLLHCRLPV</sequence>
<reference evidence="15" key="2">
    <citation type="submission" date="2025-09" db="UniProtKB">
        <authorList>
            <consortium name="Ensembl"/>
        </authorList>
    </citation>
    <scope>IDENTIFICATION</scope>
</reference>
<dbReference type="PANTHER" id="PTHR19331">
    <property type="entry name" value="SCAVENGER RECEPTOR DOMAIN-CONTAINING"/>
    <property type="match status" value="1"/>
</dbReference>
<comment type="caution">
    <text evidence="11">Lacks conserved residue(s) required for the propagation of feature annotation.</text>
</comment>
<dbReference type="PANTHER" id="PTHR19331:SF22">
    <property type="entry name" value="DELETED IN MALIGNANT BRAIN TUMORS 1 PROTEIN"/>
    <property type="match status" value="1"/>
</dbReference>
<feature type="disulfide bond" evidence="11">
    <location>
        <begin position="105"/>
        <end position="115"/>
    </location>
</feature>
<evidence type="ECO:0000256" key="12">
    <source>
        <dbReference type="SAM" id="MobiDB-lite"/>
    </source>
</evidence>
<feature type="domain" description="SRCR" evidence="14">
    <location>
        <begin position="37"/>
        <end position="118"/>
    </location>
</feature>
<evidence type="ECO:0000256" key="6">
    <source>
        <dbReference type="ARBA" id="ARBA00022737"/>
    </source>
</evidence>
<evidence type="ECO:0000256" key="10">
    <source>
        <dbReference type="ARBA" id="ARBA00023180"/>
    </source>
</evidence>
<dbReference type="PRINTS" id="PR00258">
    <property type="entry name" value="SPERACTRCPTR"/>
</dbReference>
<comment type="subcellular location">
    <subcellularLocation>
        <location evidence="1">Membrane</location>
        <topology evidence="1">Single-pass membrane protein</topology>
    </subcellularLocation>
    <subcellularLocation>
        <location evidence="2">Secreted</location>
    </subcellularLocation>
</comment>
<evidence type="ECO:0000256" key="9">
    <source>
        <dbReference type="ARBA" id="ARBA00023157"/>
    </source>
</evidence>
<feature type="region of interest" description="Disordered" evidence="12">
    <location>
        <begin position="1"/>
        <end position="27"/>
    </location>
</feature>
<reference evidence="15" key="1">
    <citation type="submission" date="2025-08" db="UniProtKB">
        <authorList>
            <consortium name="Ensembl"/>
        </authorList>
    </citation>
    <scope>IDENTIFICATION</scope>
</reference>
<dbReference type="Proteomes" id="UP000694549">
    <property type="component" value="Unplaced"/>
</dbReference>
<dbReference type="InterPro" id="IPR036772">
    <property type="entry name" value="SRCR-like_dom_sf"/>
</dbReference>
<evidence type="ECO:0000256" key="5">
    <source>
        <dbReference type="ARBA" id="ARBA00022729"/>
    </source>
</evidence>
<keyword evidence="10" id="KW-0325">Glycoprotein</keyword>
<dbReference type="FunFam" id="3.10.250.10:FF:000016">
    <property type="entry name" value="Scavenger receptor cysteine-rich protein type 12"/>
    <property type="match status" value="1"/>
</dbReference>
<evidence type="ECO:0000259" key="14">
    <source>
        <dbReference type="PROSITE" id="PS50287"/>
    </source>
</evidence>
<dbReference type="GO" id="GO:0016020">
    <property type="term" value="C:membrane"/>
    <property type="evidence" value="ECO:0007669"/>
    <property type="project" value="UniProtKB-SubCell"/>
</dbReference>
<proteinExistence type="predicted"/>
<accession>A0A8B9UKH6</accession>
<feature type="domain" description="SRCR" evidence="14">
    <location>
        <begin position="252"/>
        <end position="354"/>
    </location>
</feature>
<dbReference type="Gene3D" id="3.10.250.10">
    <property type="entry name" value="SRCR-like domain"/>
    <property type="match status" value="3"/>
</dbReference>
<feature type="transmembrane region" description="Helical" evidence="13">
    <location>
        <begin position="346"/>
        <end position="369"/>
    </location>
</feature>
<dbReference type="FunFam" id="3.10.250.10:FF:000012">
    <property type="entry name" value="CD163 molecule like 1"/>
    <property type="match status" value="1"/>
</dbReference>
<keyword evidence="4 13" id="KW-0812">Transmembrane</keyword>
<evidence type="ECO:0000256" key="2">
    <source>
        <dbReference type="ARBA" id="ARBA00004613"/>
    </source>
</evidence>
<dbReference type="Pfam" id="PF00530">
    <property type="entry name" value="SRCR"/>
    <property type="match status" value="3"/>
</dbReference>
<keyword evidence="6" id="KW-0677">Repeat</keyword>
<keyword evidence="8 13" id="KW-0472">Membrane</keyword>
<evidence type="ECO:0000313" key="16">
    <source>
        <dbReference type="Proteomes" id="UP000694549"/>
    </source>
</evidence>
<dbReference type="PROSITE" id="PS00420">
    <property type="entry name" value="SRCR_1"/>
    <property type="match status" value="1"/>
</dbReference>
<dbReference type="Ensembl" id="ENSAZOT00000009124.1">
    <property type="protein sequence ID" value="ENSAZOP00000008552.1"/>
    <property type="gene ID" value="ENSAZOG00000005432.1"/>
</dbReference>
<evidence type="ECO:0000256" key="3">
    <source>
        <dbReference type="ARBA" id="ARBA00022525"/>
    </source>
</evidence>
<keyword evidence="3" id="KW-0964">Secreted</keyword>
<keyword evidence="7 13" id="KW-1133">Transmembrane helix</keyword>
<organism evidence="15 16">
    <name type="scientific">Anas zonorhyncha</name>
    <name type="common">Eastern spot-billed duck</name>
    <dbReference type="NCBI Taxonomy" id="75864"/>
    <lineage>
        <taxon>Eukaryota</taxon>
        <taxon>Metazoa</taxon>
        <taxon>Chordata</taxon>
        <taxon>Craniata</taxon>
        <taxon>Vertebrata</taxon>
        <taxon>Euteleostomi</taxon>
        <taxon>Archelosauria</taxon>
        <taxon>Archosauria</taxon>
        <taxon>Dinosauria</taxon>
        <taxon>Saurischia</taxon>
        <taxon>Theropoda</taxon>
        <taxon>Coelurosauria</taxon>
        <taxon>Aves</taxon>
        <taxon>Neognathae</taxon>
        <taxon>Galloanserae</taxon>
        <taxon>Anseriformes</taxon>
        <taxon>Anatidae</taxon>
        <taxon>Anatinae</taxon>
        <taxon>Anas</taxon>
    </lineage>
</organism>
<keyword evidence="5" id="KW-0732">Signal</keyword>
<evidence type="ECO:0000256" key="7">
    <source>
        <dbReference type="ARBA" id="ARBA00022989"/>
    </source>
</evidence>
<protein>
    <recommendedName>
        <fullName evidence="14">SRCR domain-containing protein</fullName>
    </recommendedName>
</protein>
<dbReference type="InterPro" id="IPR001190">
    <property type="entry name" value="SRCR"/>
</dbReference>
<feature type="disulfide bond" evidence="11">
    <location>
        <begin position="319"/>
        <end position="329"/>
    </location>
</feature>
<evidence type="ECO:0000256" key="4">
    <source>
        <dbReference type="ARBA" id="ARBA00022692"/>
    </source>
</evidence>
<dbReference type="SUPFAM" id="SSF56487">
    <property type="entry name" value="SRCR-like"/>
    <property type="match status" value="3"/>
</dbReference>
<name>A0A8B9UKH6_9AVES</name>
<dbReference type="SMART" id="SM00202">
    <property type="entry name" value="SR"/>
    <property type="match status" value="3"/>
</dbReference>